<organism evidence="2 3">
    <name type="scientific">Qipengyuania qiaonensis</name>
    <dbReference type="NCBI Taxonomy" id="2867240"/>
    <lineage>
        <taxon>Bacteria</taxon>
        <taxon>Pseudomonadati</taxon>
        <taxon>Pseudomonadota</taxon>
        <taxon>Alphaproteobacteria</taxon>
        <taxon>Sphingomonadales</taxon>
        <taxon>Erythrobacteraceae</taxon>
        <taxon>Qipengyuania</taxon>
    </lineage>
</organism>
<gene>
    <name evidence="2" type="ORF">K3174_10365</name>
</gene>
<evidence type="ECO:0000313" key="2">
    <source>
        <dbReference type="EMBL" id="MBX7482937.1"/>
    </source>
</evidence>
<dbReference type="EMBL" id="JAIGNO010000005">
    <property type="protein sequence ID" value="MBX7482937.1"/>
    <property type="molecule type" value="Genomic_DNA"/>
</dbReference>
<dbReference type="RefSeq" id="WP_221558188.1">
    <property type="nucleotide sequence ID" value="NZ_JAIGNO010000005.1"/>
</dbReference>
<name>A0ABS7JD87_9SPHN</name>
<proteinExistence type="predicted"/>
<reference evidence="2 3" key="1">
    <citation type="submission" date="2021-08" db="EMBL/GenBank/DDBJ databases">
        <title>Comparative Genomics Analysis of the Genus Qipengyuania Reveals Extensive Genetic Diversity and Metabolic Versatility, Including the Description of Fifteen Novel Species.</title>
        <authorList>
            <person name="Liu Y."/>
        </authorList>
    </citation>
    <scope>NUCLEOTIDE SEQUENCE [LARGE SCALE GENOMIC DNA]</scope>
    <source>
        <strain evidence="2 3">6D47A</strain>
    </source>
</reference>
<dbReference type="Proteomes" id="UP000755104">
    <property type="component" value="Unassembled WGS sequence"/>
</dbReference>
<accession>A0ABS7JD87</accession>
<evidence type="ECO:0000313" key="3">
    <source>
        <dbReference type="Proteomes" id="UP000755104"/>
    </source>
</evidence>
<evidence type="ECO:0000256" key="1">
    <source>
        <dbReference type="SAM" id="MobiDB-lite"/>
    </source>
</evidence>
<keyword evidence="3" id="KW-1185">Reference proteome</keyword>
<protein>
    <submittedName>
        <fullName evidence="2">Uncharacterized protein</fullName>
    </submittedName>
</protein>
<sequence>MFMEAGQQHHPRATRASGRRVPSISVRNVLPEPFEIDSSKSEAIPSLQLAWFE</sequence>
<comment type="caution">
    <text evidence="2">The sequence shown here is derived from an EMBL/GenBank/DDBJ whole genome shotgun (WGS) entry which is preliminary data.</text>
</comment>
<feature type="region of interest" description="Disordered" evidence="1">
    <location>
        <begin position="1"/>
        <end position="20"/>
    </location>
</feature>